<feature type="coiled-coil region" evidence="5">
    <location>
        <begin position="879"/>
        <end position="938"/>
    </location>
</feature>
<evidence type="ECO:0000256" key="1">
    <source>
        <dbReference type="ARBA" id="ARBA00022741"/>
    </source>
</evidence>
<dbReference type="Pfam" id="PF02841">
    <property type="entry name" value="GBP_C"/>
    <property type="match status" value="1"/>
</dbReference>
<evidence type="ECO:0000256" key="3">
    <source>
        <dbReference type="ARBA" id="ARBA00023134"/>
    </source>
</evidence>
<name>A0AAD5H179_9CHLO</name>
<dbReference type="AlphaFoldDB" id="A0AAD5H179"/>
<gene>
    <name evidence="7" type="ORF">COHA_008848</name>
</gene>
<evidence type="ECO:0000313" key="7">
    <source>
        <dbReference type="EMBL" id="KAI7837333.1"/>
    </source>
</evidence>
<dbReference type="GO" id="GO:0003924">
    <property type="term" value="F:GTPase activity"/>
    <property type="evidence" value="ECO:0007669"/>
    <property type="project" value="InterPro"/>
</dbReference>
<dbReference type="InterPro" id="IPR036543">
    <property type="entry name" value="Guanylate-bd_C_sf"/>
</dbReference>
<keyword evidence="2" id="KW-0378">Hydrolase</keyword>
<dbReference type="PROSITE" id="PS51715">
    <property type="entry name" value="G_GB1_RHD3"/>
    <property type="match status" value="1"/>
</dbReference>
<dbReference type="SUPFAM" id="SSF48340">
    <property type="entry name" value="Interferon-induced guanylate-binding protein 1 (GBP1), C-terminal domain"/>
    <property type="match status" value="1"/>
</dbReference>
<reference evidence="7" key="1">
    <citation type="submission" date="2020-11" db="EMBL/GenBank/DDBJ databases">
        <title>Chlorella ohadii genome sequencing and assembly.</title>
        <authorList>
            <person name="Murik O."/>
            <person name="Treves H."/>
            <person name="Kedem I."/>
            <person name="Shotland Y."/>
            <person name="Kaplan A."/>
        </authorList>
    </citation>
    <scope>NUCLEOTIDE SEQUENCE</scope>
    <source>
        <strain evidence="7">1</strain>
    </source>
</reference>
<evidence type="ECO:0000256" key="2">
    <source>
        <dbReference type="ARBA" id="ARBA00022801"/>
    </source>
</evidence>
<dbReference type="InterPro" id="IPR015894">
    <property type="entry name" value="Guanylate-bd_N"/>
</dbReference>
<dbReference type="InterPro" id="IPR027417">
    <property type="entry name" value="P-loop_NTPase"/>
</dbReference>
<dbReference type="Gene3D" id="3.40.50.300">
    <property type="entry name" value="P-loop containing nucleotide triphosphate hydrolases"/>
    <property type="match status" value="1"/>
</dbReference>
<dbReference type="SUPFAM" id="SSF52540">
    <property type="entry name" value="P-loop containing nucleoside triphosphate hydrolases"/>
    <property type="match status" value="1"/>
</dbReference>
<comment type="similarity">
    <text evidence="4">Belongs to the TRAFAC class dynamin-like GTPase superfamily. GB1/RHD3 GTPase family.</text>
</comment>
<comment type="caution">
    <text evidence="7">The sequence shown here is derived from an EMBL/GenBank/DDBJ whole genome shotgun (WGS) entry which is preliminary data.</text>
</comment>
<dbReference type="PANTHER" id="PTHR10751">
    <property type="entry name" value="GUANYLATE BINDING PROTEIN"/>
    <property type="match status" value="1"/>
</dbReference>
<keyword evidence="5" id="KW-0175">Coiled coil</keyword>
<keyword evidence="3" id="KW-0342">GTP-binding</keyword>
<keyword evidence="8" id="KW-1185">Reference proteome</keyword>
<accession>A0AAD5H179</accession>
<feature type="coiled-coil region" evidence="5">
    <location>
        <begin position="776"/>
        <end position="850"/>
    </location>
</feature>
<dbReference type="Gene3D" id="1.20.1000.10">
    <property type="entry name" value="Guanylate-binding protein, C-terminal domain"/>
    <property type="match status" value="1"/>
</dbReference>
<evidence type="ECO:0000259" key="6">
    <source>
        <dbReference type="PROSITE" id="PS51715"/>
    </source>
</evidence>
<dbReference type="InterPro" id="IPR030386">
    <property type="entry name" value="G_GB1_RHD3_dom"/>
</dbReference>
<feature type="domain" description="GB1/RHD3-type G" evidence="6">
    <location>
        <begin position="334"/>
        <end position="576"/>
    </location>
</feature>
<evidence type="ECO:0000256" key="4">
    <source>
        <dbReference type="PROSITE-ProRule" id="PRU01052"/>
    </source>
</evidence>
<keyword evidence="1" id="KW-0547">Nucleotide-binding</keyword>
<sequence>MELFNAPANDPLFDSVQRLRPAIQADDVPLCRQLAEQEAPLWVGSSPITSLDEMVASLAIDANSLRLLQHQLQLPEGAAEAAAAYHLPCSGQEPPAASAAADPLLLQRRDPAELGRLLALHARSPSQEPAALMLVAAGAEPSWSLVFRAVEKRMPRLLEVVLPMMPPWEEPPMPPNQVLRVPCGGFRRWPYNESAPLLLLGAHQEQGRHPLDLTSLRLAEALGAAGMQPPVYNDVRVAREVRLPRLVPRKTRMNLRLDHEQQAEMVAEFNPGLEDPYFGARDRCRRAAPPAASPAAAAQPASGQGVPLELIRYDQATGKFELGQEALAVLKRTRGPVGVVAVCGRARQGKSFILNQLLGRSGGFLVAPTHRPCTKGLWMWSSPVERRGADGSKYSLVLLDTEGIDAYDQTGQYSTQIFSLAVLLSSLFVFNQMGGIDEAALDRLSLVTEMTKHIRVRASGGSDDETELAAFTPAFLWLLRDFYLRLEEDGRQVTPRDYLETALQPLQGTGRAVEAKNQIRESIKSLFPDRDCFTLVRPVNDEEQLARLDTLPTAQMRPEFKDGLHRLTQIIFSKAQPKRLGSQILSGPMLAGLTEAYVNAINNGAVPTIATAWQGVAEAESRRAGDAALAAYTETFKEDVPAEESALEAEHQHALLAAQRAFDDIAIGDESVRKANEQRWREACEARFHQLRDRKLAQAAAACEKLINDATVRLASLARQEGTTVERMQKELADFKQQYSAAPAASGPTKWPRFAEFLQDAYGGAVRDLSARLEERRKAEAAAAAQAAEVARLQAQAAEQRLASAESEGNQLRARLVEAERRLGEAQAELARERERGTAAAAQLARLEQQAAASGAAAQDVQGRLAALAAERDTLSDSLQVLSTEKAELQQGKQEVERQLAALQQRMQVRETEVAAQLAAKEEEARRAAQQAAAAAAAAAAAPTARAPLAPAAAPVHQDADMGVPDGDEFEDAENLPNINKMTIAQMKDWLMEHGHEADVWALVQKKGKKSDFEQLMRRVTGQ</sequence>
<dbReference type="GO" id="GO:0005525">
    <property type="term" value="F:GTP binding"/>
    <property type="evidence" value="ECO:0007669"/>
    <property type="project" value="UniProtKB-KW"/>
</dbReference>
<evidence type="ECO:0000256" key="5">
    <source>
        <dbReference type="SAM" id="Coils"/>
    </source>
</evidence>
<dbReference type="EMBL" id="JADXDR010000156">
    <property type="protein sequence ID" value="KAI7837333.1"/>
    <property type="molecule type" value="Genomic_DNA"/>
</dbReference>
<dbReference type="CDD" id="cd01851">
    <property type="entry name" value="GBP"/>
    <property type="match status" value="1"/>
</dbReference>
<organism evidence="7 8">
    <name type="scientific">Chlorella ohadii</name>
    <dbReference type="NCBI Taxonomy" id="2649997"/>
    <lineage>
        <taxon>Eukaryota</taxon>
        <taxon>Viridiplantae</taxon>
        <taxon>Chlorophyta</taxon>
        <taxon>core chlorophytes</taxon>
        <taxon>Trebouxiophyceae</taxon>
        <taxon>Chlorellales</taxon>
        <taxon>Chlorellaceae</taxon>
        <taxon>Chlorella clade</taxon>
        <taxon>Chlorella</taxon>
    </lineage>
</organism>
<protein>
    <recommendedName>
        <fullName evidence="6">GB1/RHD3-type G domain-containing protein</fullName>
    </recommendedName>
</protein>
<dbReference type="Pfam" id="PF02263">
    <property type="entry name" value="GBP"/>
    <property type="match status" value="1"/>
</dbReference>
<proteinExistence type="inferred from homology"/>
<dbReference type="InterPro" id="IPR003191">
    <property type="entry name" value="Guanylate-bd/ATL_C"/>
</dbReference>
<dbReference type="Proteomes" id="UP001205105">
    <property type="component" value="Unassembled WGS sequence"/>
</dbReference>
<evidence type="ECO:0000313" key="8">
    <source>
        <dbReference type="Proteomes" id="UP001205105"/>
    </source>
</evidence>